<gene>
    <name evidence="10" type="ORF">F6J89_26550</name>
</gene>
<feature type="transmembrane region" description="Helical" evidence="8">
    <location>
        <begin position="77"/>
        <end position="108"/>
    </location>
</feature>
<sequence length="596" mass="66875">MPTIQAEVITACMVGIYLLIKRLLGRSIALGAISLLLLDPFFLAYQRFITPDALQANFGVLALLMLLLYLRRDGNRFWLLGSSVLMGLATATKIPALFALPAIGIWIILIELGFGQSSFPRRGWLRQFIDLSLWGATIAVVILVIWPILWVEPIETLDQLYQGLLSESQRGFFFFLGQITDSPGILFYPLVLAYRLSPIVQVGLLASLSTLLIPKLRRRLPKAPELTALALIPVCIIVVLSVIDSKIDRYIIPLVPVLAILSAVGWRELWIWTKPRWEGLRWRWLEVKLLPRKLRPGMKMAIALALAQLLILLPHYPYYLTYYNPLLGGMGVAQHLFMVGQGEGLDQAAQWLNQSYNERQVTEITVASGYQKAFYPYFQGKTLDLGTRSLKLTEAGVPSWTQANRVVVYFNQFQRQLPDPKILAYFQAQQPLHTIRINGLDYVQVYPGAVPLAEDLASIKFPFKISFGDKVRLLGYELNQAEISSNQPLIVTFYWEFLAPLPPDFQIRRGLRDGEGKLWQDSSSILDGYLPIAQISPGTILRDVHQIAIAPELPPGKYSLEVGWNSPSLGQALKVIDGAGNLPEFQAVIGEVEVLD</sequence>
<evidence type="ECO:0000256" key="5">
    <source>
        <dbReference type="ARBA" id="ARBA00022692"/>
    </source>
</evidence>
<dbReference type="AlphaFoldDB" id="A0A6B3NHD6"/>
<evidence type="ECO:0000256" key="1">
    <source>
        <dbReference type="ARBA" id="ARBA00004651"/>
    </source>
</evidence>
<dbReference type="InterPro" id="IPR038731">
    <property type="entry name" value="RgtA/B/C-like"/>
</dbReference>
<evidence type="ECO:0000256" key="7">
    <source>
        <dbReference type="ARBA" id="ARBA00023136"/>
    </source>
</evidence>
<evidence type="ECO:0000256" key="2">
    <source>
        <dbReference type="ARBA" id="ARBA00022475"/>
    </source>
</evidence>
<proteinExistence type="predicted"/>
<reference evidence="10" key="1">
    <citation type="submission" date="2019-11" db="EMBL/GenBank/DDBJ databases">
        <title>Genomic insights into an expanded diversity of filamentous marine cyanobacteria reveals the extraordinary biosynthetic potential of Moorea and Okeania.</title>
        <authorList>
            <person name="Ferreira Leao T."/>
            <person name="Wang M."/>
            <person name="Moss N."/>
            <person name="Da Silva R."/>
            <person name="Sanders J."/>
            <person name="Nurk S."/>
            <person name="Gurevich A."/>
            <person name="Humphrey G."/>
            <person name="Reher R."/>
            <person name="Zhu Q."/>
            <person name="Belda-Ferre P."/>
            <person name="Glukhov E."/>
            <person name="Rex R."/>
            <person name="Dorrestein P.C."/>
            <person name="Knight R."/>
            <person name="Pevzner P."/>
            <person name="Gerwick W.H."/>
            <person name="Gerwick L."/>
        </authorList>
    </citation>
    <scope>NUCLEOTIDE SEQUENCE</scope>
    <source>
        <strain evidence="10">SIO1C4</strain>
    </source>
</reference>
<dbReference type="GO" id="GO:0010041">
    <property type="term" value="P:response to iron(III) ion"/>
    <property type="evidence" value="ECO:0007669"/>
    <property type="project" value="TreeGrafter"/>
</dbReference>
<evidence type="ECO:0000256" key="4">
    <source>
        <dbReference type="ARBA" id="ARBA00022679"/>
    </source>
</evidence>
<feature type="non-terminal residue" evidence="10">
    <location>
        <position position="1"/>
    </location>
</feature>
<feature type="domain" description="Glycosyltransferase RgtA/B/C/D-like" evidence="9">
    <location>
        <begin position="10"/>
        <end position="110"/>
    </location>
</feature>
<dbReference type="InterPro" id="IPR050297">
    <property type="entry name" value="LipidA_mod_glycosyltrf_83"/>
</dbReference>
<comment type="caution">
    <text evidence="10">The sequence shown here is derived from an EMBL/GenBank/DDBJ whole genome shotgun (WGS) entry which is preliminary data.</text>
</comment>
<dbReference type="PANTHER" id="PTHR33908">
    <property type="entry name" value="MANNOSYLTRANSFERASE YKCB-RELATED"/>
    <property type="match status" value="1"/>
</dbReference>
<keyword evidence="5 8" id="KW-0812">Transmembrane</keyword>
<protein>
    <submittedName>
        <fullName evidence="10">Phospholipid carrier-dependent glycosyltransferase</fullName>
    </submittedName>
</protein>
<dbReference type="GO" id="GO:0016763">
    <property type="term" value="F:pentosyltransferase activity"/>
    <property type="evidence" value="ECO:0007669"/>
    <property type="project" value="TreeGrafter"/>
</dbReference>
<feature type="transmembrane region" description="Helical" evidence="8">
    <location>
        <begin position="128"/>
        <end position="151"/>
    </location>
</feature>
<feature type="transmembrane region" description="Helical" evidence="8">
    <location>
        <begin position="300"/>
        <end position="319"/>
    </location>
</feature>
<evidence type="ECO:0000256" key="6">
    <source>
        <dbReference type="ARBA" id="ARBA00022989"/>
    </source>
</evidence>
<evidence type="ECO:0000256" key="3">
    <source>
        <dbReference type="ARBA" id="ARBA00022676"/>
    </source>
</evidence>
<name>A0A6B3NHD6_9CYAN</name>
<dbReference type="GO" id="GO:0009103">
    <property type="term" value="P:lipopolysaccharide biosynthetic process"/>
    <property type="evidence" value="ECO:0007669"/>
    <property type="project" value="UniProtKB-ARBA"/>
</dbReference>
<keyword evidence="2" id="KW-1003">Cell membrane</keyword>
<evidence type="ECO:0000256" key="8">
    <source>
        <dbReference type="SAM" id="Phobius"/>
    </source>
</evidence>
<keyword evidence="3" id="KW-0328">Glycosyltransferase</keyword>
<feature type="transmembrane region" description="Helical" evidence="8">
    <location>
        <begin position="249"/>
        <end position="266"/>
    </location>
</feature>
<feature type="transmembrane region" description="Helical" evidence="8">
    <location>
        <begin position="54"/>
        <end position="70"/>
    </location>
</feature>
<comment type="subcellular location">
    <subcellularLocation>
        <location evidence="1">Cell membrane</location>
        <topology evidence="1">Multi-pass membrane protein</topology>
    </subcellularLocation>
</comment>
<keyword evidence="6 8" id="KW-1133">Transmembrane helix</keyword>
<dbReference type="GO" id="GO:0005886">
    <property type="term" value="C:plasma membrane"/>
    <property type="evidence" value="ECO:0007669"/>
    <property type="project" value="UniProtKB-SubCell"/>
</dbReference>
<feature type="transmembrane region" description="Helical" evidence="8">
    <location>
        <begin position="226"/>
        <end position="243"/>
    </location>
</feature>
<feature type="transmembrane region" description="Helical" evidence="8">
    <location>
        <begin position="28"/>
        <end position="48"/>
    </location>
</feature>
<feature type="transmembrane region" description="Helical" evidence="8">
    <location>
        <begin position="196"/>
        <end position="214"/>
    </location>
</feature>
<dbReference type="EMBL" id="JAAHFQ010000716">
    <property type="protein sequence ID" value="NER31083.1"/>
    <property type="molecule type" value="Genomic_DNA"/>
</dbReference>
<organism evidence="10">
    <name type="scientific">Symploca sp. SIO1C4</name>
    <dbReference type="NCBI Taxonomy" id="2607765"/>
    <lineage>
        <taxon>Bacteria</taxon>
        <taxon>Bacillati</taxon>
        <taxon>Cyanobacteriota</taxon>
        <taxon>Cyanophyceae</taxon>
        <taxon>Coleofasciculales</taxon>
        <taxon>Coleofasciculaceae</taxon>
        <taxon>Symploca</taxon>
    </lineage>
</organism>
<dbReference type="PANTHER" id="PTHR33908:SF3">
    <property type="entry name" value="UNDECAPRENYL PHOSPHATE-ALPHA-4-AMINO-4-DEOXY-L-ARABINOSE ARABINOSYL TRANSFERASE"/>
    <property type="match status" value="1"/>
</dbReference>
<accession>A0A6B3NHD6</accession>
<evidence type="ECO:0000313" key="10">
    <source>
        <dbReference type="EMBL" id="NER31083.1"/>
    </source>
</evidence>
<keyword evidence="4 10" id="KW-0808">Transferase</keyword>
<keyword evidence="7 8" id="KW-0472">Membrane</keyword>
<dbReference type="Pfam" id="PF13231">
    <property type="entry name" value="PMT_2"/>
    <property type="match status" value="1"/>
</dbReference>
<evidence type="ECO:0000259" key="9">
    <source>
        <dbReference type="Pfam" id="PF13231"/>
    </source>
</evidence>